<dbReference type="SUPFAM" id="SSF52172">
    <property type="entry name" value="CheY-like"/>
    <property type="match status" value="1"/>
</dbReference>
<proteinExistence type="predicted"/>
<keyword evidence="3" id="KW-0597">Phosphoprotein</keyword>
<evidence type="ECO:0000313" key="5">
    <source>
        <dbReference type="EMBL" id="MCC3144924.1"/>
    </source>
</evidence>
<dbReference type="SMART" id="SM00448">
    <property type="entry name" value="REC"/>
    <property type="match status" value="1"/>
</dbReference>
<dbReference type="PROSITE" id="PS50110">
    <property type="entry name" value="RESPONSE_REGULATORY"/>
    <property type="match status" value="1"/>
</dbReference>
<comment type="function">
    <text evidence="2">May play the central regulatory role in sporulation. It may be an element of the effector pathway responsible for the activation of sporulation genes in response to nutritional stress. Spo0A may act in concert with spo0H (a sigma factor) to control the expression of some genes that are critical to the sporulation process.</text>
</comment>
<dbReference type="InterPro" id="IPR001789">
    <property type="entry name" value="Sig_transdc_resp-reg_receiver"/>
</dbReference>
<reference evidence="5 6" key="1">
    <citation type="submission" date="2021-10" db="EMBL/GenBank/DDBJ databases">
        <authorList>
            <person name="Grouzdev D.S."/>
            <person name="Pantiukh K.S."/>
            <person name="Krutkina M.S."/>
        </authorList>
    </citation>
    <scope>NUCLEOTIDE SEQUENCE [LARGE SCALE GENOMIC DNA]</scope>
    <source>
        <strain evidence="5 6">Z-7514</strain>
    </source>
</reference>
<dbReference type="Gene3D" id="3.40.50.2300">
    <property type="match status" value="1"/>
</dbReference>
<accession>A0AAW4WZU4</accession>
<feature type="modified residue" description="4-aspartylphosphate" evidence="3">
    <location>
        <position position="57"/>
    </location>
</feature>
<dbReference type="InterPro" id="IPR011006">
    <property type="entry name" value="CheY-like_superfamily"/>
</dbReference>
<sequence>MANILIIDDAALIRKRIKNILFYDNHKVFELESAKTIRNNSFLEKFPLNKIDVIFLDIYLKEENGLDVLKYLTKNYPEIDVIIVSGENKISTVTTAVELGAKDFIAKPFDNQMLLKKLSKILEQQDKEGKEKGLNENLTKQLNSFNRDLNLELNRTLRSALALSLLKISFKNIDDKNTIIEIKNDITSSIRDIDRVYFLGHKELCFLLPLTDKEGRKVFRKKIEEIILKKENNKTNKDLLIHDITFPVDIKDDSSNLDFAEQKKYQKLIREKLEIKKPPGN</sequence>
<organism evidence="5 6">
    <name type="scientific">Halanaerobium polyolivorans</name>
    <dbReference type="NCBI Taxonomy" id="2886943"/>
    <lineage>
        <taxon>Bacteria</taxon>
        <taxon>Bacillati</taxon>
        <taxon>Bacillota</taxon>
        <taxon>Clostridia</taxon>
        <taxon>Halanaerobiales</taxon>
        <taxon>Halanaerobiaceae</taxon>
        <taxon>Halanaerobium</taxon>
    </lineage>
</organism>
<dbReference type="RefSeq" id="WP_229345235.1">
    <property type="nucleotide sequence ID" value="NZ_JAJFAT010000007.1"/>
</dbReference>
<dbReference type="Proteomes" id="UP001199296">
    <property type="component" value="Unassembled WGS sequence"/>
</dbReference>
<evidence type="ECO:0000259" key="4">
    <source>
        <dbReference type="PROSITE" id="PS50110"/>
    </source>
</evidence>
<name>A0AAW4WZU4_9FIRM</name>
<evidence type="ECO:0000313" key="6">
    <source>
        <dbReference type="Proteomes" id="UP001199296"/>
    </source>
</evidence>
<dbReference type="EMBL" id="JAJFAT010000007">
    <property type="protein sequence ID" value="MCC3144924.1"/>
    <property type="molecule type" value="Genomic_DNA"/>
</dbReference>
<dbReference type="PANTHER" id="PTHR45526">
    <property type="entry name" value="TRANSCRIPTIONAL REGULATORY PROTEIN DPIA"/>
    <property type="match status" value="1"/>
</dbReference>
<gene>
    <name evidence="5" type="ORF">LJ207_06270</name>
</gene>
<evidence type="ECO:0000256" key="3">
    <source>
        <dbReference type="PROSITE-ProRule" id="PRU00169"/>
    </source>
</evidence>
<evidence type="ECO:0000256" key="2">
    <source>
        <dbReference type="ARBA" id="ARBA00024867"/>
    </source>
</evidence>
<comment type="caution">
    <text evidence="5">The sequence shown here is derived from an EMBL/GenBank/DDBJ whole genome shotgun (WGS) entry which is preliminary data.</text>
</comment>
<dbReference type="GO" id="GO:0000156">
    <property type="term" value="F:phosphorelay response regulator activity"/>
    <property type="evidence" value="ECO:0007669"/>
    <property type="project" value="TreeGrafter"/>
</dbReference>
<dbReference type="InterPro" id="IPR051271">
    <property type="entry name" value="2C-system_Tx_regulators"/>
</dbReference>
<dbReference type="Pfam" id="PF00072">
    <property type="entry name" value="Response_reg"/>
    <property type="match status" value="1"/>
</dbReference>
<dbReference type="PANTHER" id="PTHR45526:SF1">
    <property type="entry name" value="TRANSCRIPTIONAL REGULATORY PROTEIN DCUR-RELATED"/>
    <property type="match status" value="1"/>
</dbReference>
<feature type="domain" description="Response regulatory" evidence="4">
    <location>
        <begin position="3"/>
        <end position="122"/>
    </location>
</feature>
<keyword evidence="6" id="KW-1185">Reference proteome</keyword>
<evidence type="ECO:0000256" key="1">
    <source>
        <dbReference type="ARBA" id="ARBA00018672"/>
    </source>
</evidence>
<protein>
    <recommendedName>
        <fullName evidence="1">Stage 0 sporulation protein A homolog</fullName>
    </recommendedName>
</protein>
<dbReference type="AlphaFoldDB" id="A0AAW4WZU4"/>